<comment type="caution">
    <text evidence="2">The sequence shown here is derived from an EMBL/GenBank/DDBJ whole genome shotgun (WGS) entry which is preliminary data.</text>
</comment>
<evidence type="ECO:0000313" key="3">
    <source>
        <dbReference type="Proteomes" id="UP001314170"/>
    </source>
</evidence>
<keyword evidence="1" id="KW-0175">Coiled coil</keyword>
<dbReference type="Proteomes" id="UP001314170">
    <property type="component" value="Unassembled WGS sequence"/>
</dbReference>
<accession>A0AAV1SNW8</accession>
<dbReference type="EMBL" id="CAWUPB010001195">
    <property type="protein sequence ID" value="CAK7355216.1"/>
    <property type="molecule type" value="Genomic_DNA"/>
</dbReference>
<reference evidence="2 3" key="1">
    <citation type="submission" date="2024-01" db="EMBL/GenBank/DDBJ databases">
        <authorList>
            <person name="Waweru B."/>
        </authorList>
    </citation>
    <scope>NUCLEOTIDE SEQUENCE [LARGE SCALE GENOMIC DNA]</scope>
</reference>
<name>A0AAV1SNW8_9ROSI</name>
<evidence type="ECO:0000256" key="1">
    <source>
        <dbReference type="SAM" id="Coils"/>
    </source>
</evidence>
<feature type="coiled-coil region" evidence="1">
    <location>
        <begin position="89"/>
        <end position="116"/>
    </location>
</feature>
<keyword evidence="3" id="KW-1185">Reference proteome</keyword>
<proteinExistence type="predicted"/>
<protein>
    <submittedName>
        <fullName evidence="2">Uncharacterized protein</fullName>
    </submittedName>
</protein>
<dbReference type="AlphaFoldDB" id="A0AAV1SNW8"/>
<gene>
    <name evidence="2" type="ORF">DCAF_LOCUS25554</name>
</gene>
<evidence type="ECO:0000313" key="2">
    <source>
        <dbReference type="EMBL" id="CAK7355216.1"/>
    </source>
</evidence>
<organism evidence="2 3">
    <name type="scientific">Dovyalis caffra</name>
    <dbReference type="NCBI Taxonomy" id="77055"/>
    <lineage>
        <taxon>Eukaryota</taxon>
        <taxon>Viridiplantae</taxon>
        <taxon>Streptophyta</taxon>
        <taxon>Embryophyta</taxon>
        <taxon>Tracheophyta</taxon>
        <taxon>Spermatophyta</taxon>
        <taxon>Magnoliopsida</taxon>
        <taxon>eudicotyledons</taxon>
        <taxon>Gunneridae</taxon>
        <taxon>Pentapetalae</taxon>
        <taxon>rosids</taxon>
        <taxon>fabids</taxon>
        <taxon>Malpighiales</taxon>
        <taxon>Salicaceae</taxon>
        <taxon>Flacourtieae</taxon>
        <taxon>Dovyalis</taxon>
    </lineage>
</organism>
<sequence>MIKRRNLHLKNIDMLSQASLELQFDGAVYAMLNKEIAEKNPRTMAHEGRRSARIERGRITEIGKINGRKPMSRLGRKGLCSFGDKIINEIEALKTKEELIEENQQMKQQVMNLSAGKGHLLEQGQSSDSMVTNISSMSSVDLRQDSDSSCAFLTLSPLRGQNHDLRRRGKRRVSAMPISLLRNA</sequence>